<dbReference type="Gene3D" id="3.20.20.70">
    <property type="entry name" value="Aldolase class I"/>
    <property type="match status" value="1"/>
</dbReference>
<dbReference type="InterPro" id="IPR013785">
    <property type="entry name" value="Aldolase_TIM"/>
</dbReference>
<feature type="domain" description="Glycosyl hydrolase family 36 N-terminal" evidence="5">
    <location>
        <begin position="26"/>
        <end position="272"/>
    </location>
</feature>
<dbReference type="InterPro" id="IPR017853">
    <property type="entry name" value="GH"/>
</dbReference>
<dbReference type="RefSeq" id="WP_259478111.1">
    <property type="nucleotide sequence ID" value="NZ_BAAAQY010000002.1"/>
</dbReference>
<dbReference type="InterPro" id="IPR002252">
    <property type="entry name" value="Glyco_hydro_36"/>
</dbReference>
<evidence type="ECO:0000256" key="2">
    <source>
        <dbReference type="ARBA" id="ARBA00012755"/>
    </source>
</evidence>
<evidence type="ECO:0000313" key="6">
    <source>
        <dbReference type="EMBL" id="GAA2227432.1"/>
    </source>
</evidence>
<comment type="caution">
    <text evidence="6">The sequence shown here is derived from an EMBL/GenBank/DDBJ whole genome shotgun (WGS) entry which is preliminary data.</text>
</comment>
<dbReference type="SUPFAM" id="SSF51445">
    <property type="entry name" value="(Trans)glycosidases"/>
    <property type="match status" value="1"/>
</dbReference>
<dbReference type="PANTHER" id="PTHR43053">
    <property type="entry name" value="GLYCOSIDASE FAMILY 31"/>
    <property type="match status" value="1"/>
</dbReference>
<dbReference type="PANTHER" id="PTHR43053:SF3">
    <property type="entry name" value="ALPHA-GALACTOSIDASE C-RELATED"/>
    <property type="match status" value="1"/>
</dbReference>
<dbReference type="Pfam" id="PF16875">
    <property type="entry name" value="Glyco_hydro_36N"/>
    <property type="match status" value="1"/>
</dbReference>
<comment type="catalytic activity">
    <reaction evidence="1">
        <text>Hydrolysis of terminal, non-reducing alpha-D-galactose residues in alpha-D-galactosides, including galactose oligosaccharides, galactomannans and galactolipids.</text>
        <dbReference type="EC" id="3.2.1.22"/>
    </reaction>
</comment>
<evidence type="ECO:0000259" key="5">
    <source>
        <dbReference type="Pfam" id="PF16875"/>
    </source>
</evidence>
<dbReference type="InterPro" id="IPR038417">
    <property type="entry name" value="Alpga-gal_N_sf"/>
</dbReference>
<sequence length="756" mass="81290">MGLPTTTIVHLRAAGVSLALDLRGPHPEVLHWGSDLGDLDHDALEALAFTAGAARLHNAPDVPRRFGLLAGEDTDWAGTPSLAGHRAGRGTTPRLRATDAVVTPSGAADATGGGSVELLYTDEVRMLGLRVRIALTPEGLVELDQTLTSTASPEAPVYDLSRLTARLPVPSRAAELLDFTGKWSRERQPQRIPLVDGSHVRESRRGKPGADSAYLMALGTPGFGSRHGEVWAVHVAWSGDQQWFAERLPEGAGVFSAALGGGELVRPGEVRLTGGESYTAPRLVFSYSGEGLDGVADRFHGRVRSTRRRAGAQPLVLNTWEAVYFDHQLPRLLELVDRAARVGVERIVLDDGWFRGRRGDDAGLGDWQIDEAVWPGGLDPFVDRVREHGMQFGLWFEPEMVNLDSELAREHPEWILGPAEGLGSSFRNQYVVDLAHPEAFTYLLESISALVSRYSIDFLKWDHNRELAEAVRRSDGGSVGVRSQTLALYALLDDLRMRFPLLEIESCASGGGRVDLGVLERTDRVWTSDCNDPVERQSIQRWSELLLPPELLGSHVGAPRSHTTHRVADQSFRLATTLFASAGVEWDLTACTDAELDDLARWASLYKETRALVATGRRVHADLADAETALHGSVAADGSRALFAWVRLGTSRAGQAGRVPFPGLAEDAVYEVRVRDELGAVALHEVSGPAWFEAARGAGAAAAGAAAAAAPGADAAGSIAPAAPLRVPGSILARVGLPLPTLEPAQALLLDFVRVA</sequence>
<keyword evidence="3" id="KW-0378">Hydrolase</keyword>
<dbReference type="Proteomes" id="UP001500929">
    <property type="component" value="Unassembled WGS sequence"/>
</dbReference>
<dbReference type="EC" id="3.2.1.22" evidence="2"/>
<accession>A0ABN3DCV1</accession>
<dbReference type="Pfam" id="PF02065">
    <property type="entry name" value="Melibiase"/>
    <property type="match status" value="1"/>
</dbReference>
<name>A0ABN3DCV1_9MICO</name>
<evidence type="ECO:0000313" key="7">
    <source>
        <dbReference type="Proteomes" id="UP001500929"/>
    </source>
</evidence>
<evidence type="ECO:0000256" key="3">
    <source>
        <dbReference type="ARBA" id="ARBA00022801"/>
    </source>
</evidence>
<reference evidence="6 7" key="1">
    <citation type="journal article" date="2019" name="Int. J. Syst. Evol. Microbiol.">
        <title>The Global Catalogue of Microorganisms (GCM) 10K type strain sequencing project: providing services to taxonomists for standard genome sequencing and annotation.</title>
        <authorList>
            <consortium name="The Broad Institute Genomics Platform"/>
            <consortium name="The Broad Institute Genome Sequencing Center for Infectious Disease"/>
            <person name="Wu L."/>
            <person name="Ma J."/>
        </authorList>
    </citation>
    <scope>NUCLEOTIDE SEQUENCE [LARGE SCALE GENOMIC DNA]</scope>
    <source>
        <strain evidence="6 7">JCM 16117</strain>
    </source>
</reference>
<dbReference type="PRINTS" id="PR00743">
    <property type="entry name" value="GLHYDRLASE36"/>
</dbReference>
<dbReference type="InterPro" id="IPR031704">
    <property type="entry name" value="Glyco_hydro_36_N"/>
</dbReference>
<evidence type="ECO:0000256" key="4">
    <source>
        <dbReference type="ARBA" id="ARBA00023295"/>
    </source>
</evidence>
<dbReference type="CDD" id="cd14791">
    <property type="entry name" value="GH36"/>
    <property type="match status" value="1"/>
</dbReference>
<evidence type="ECO:0000256" key="1">
    <source>
        <dbReference type="ARBA" id="ARBA00001255"/>
    </source>
</evidence>
<protein>
    <recommendedName>
        <fullName evidence="2">alpha-galactosidase</fullName>
        <ecNumber evidence="2">3.2.1.22</ecNumber>
    </recommendedName>
</protein>
<dbReference type="Gene3D" id="2.70.98.60">
    <property type="entry name" value="alpha-galactosidase from lactobacil brevis"/>
    <property type="match status" value="1"/>
</dbReference>
<keyword evidence="4" id="KW-0326">Glycosidase</keyword>
<keyword evidence="7" id="KW-1185">Reference proteome</keyword>
<organism evidence="6 7">
    <name type="scientific">Herbiconiux moechotypicola</name>
    <dbReference type="NCBI Taxonomy" id="637393"/>
    <lineage>
        <taxon>Bacteria</taxon>
        <taxon>Bacillati</taxon>
        <taxon>Actinomycetota</taxon>
        <taxon>Actinomycetes</taxon>
        <taxon>Micrococcales</taxon>
        <taxon>Microbacteriaceae</taxon>
        <taxon>Herbiconiux</taxon>
    </lineage>
</organism>
<gene>
    <name evidence="6" type="ORF">GCM10009851_09590</name>
</gene>
<dbReference type="EMBL" id="BAAAQY010000002">
    <property type="protein sequence ID" value="GAA2227432.1"/>
    <property type="molecule type" value="Genomic_DNA"/>
</dbReference>
<proteinExistence type="predicted"/>
<dbReference type="InterPro" id="IPR050985">
    <property type="entry name" value="Alpha-glycosidase_related"/>
</dbReference>